<gene>
    <name evidence="2" type="ORF">ANE_LOCUS17270</name>
</gene>
<keyword evidence="3" id="KW-1185">Reference proteome</keyword>
<evidence type="ECO:0000256" key="1">
    <source>
        <dbReference type="SAM" id="MobiDB-lite"/>
    </source>
</evidence>
<evidence type="ECO:0000313" key="3">
    <source>
        <dbReference type="Proteomes" id="UP000489600"/>
    </source>
</evidence>
<sequence>MLHHLQNGSSDGKSNDGSPTLEVWKQWHETTKEVNVVRSRDLNTQKVVDLSVRLEEQAELRWS</sequence>
<accession>A0A565BZN4</accession>
<organism evidence="2 3">
    <name type="scientific">Arabis nemorensis</name>
    <dbReference type="NCBI Taxonomy" id="586526"/>
    <lineage>
        <taxon>Eukaryota</taxon>
        <taxon>Viridiplantae</taxon>
        <taxon>Streptophyta</taxon>
        <taxon>Embryophyta</taxon>
        <taxon>Tracheophyta</taxon>
        <taxon>Spermatophyta</taxon>
        <taxon>Magnoliopsida</taxon>
        <taxon>eudicotyledons</taxon>
        <taxon>Gunneridae</taxon>
        <taxon>Pentapetalae</taxon>
        <taxon>rosids</taxon>
        <taxon>malvids</taxon>
        <taxon>Brassicales</taxon>
        <taxon>Brassicaceae</taxon>
        <taxon>Arabideae</taxon>
        <taxon>Arabis</taxon>
    </lineage>
</organism>
<name>A0A565BZN4_9BRAS</name>
<dbReference type="Proteomes" id="UP000489600">
    <property type="component" value="Unassembled WGS sequence"/>
</dbReference>
<dbReference type="EMBL" id="CABITT030000006">
    <property type="protein sequence ID" value="VVB06826.1"/>
    <property type="molecule type" value="Genomic_DNA"/>
</dbReference>
<evidence type="ECO:0000313" key="2">
    <source>
        <dbReference type="EMBL" id="VVB06826.1"/>
    </source>
</evidence>
<feature type="compositionally biased region" description="Low complexity" evidence="1">
    <location>
        <begin position="7"/>
        <end position="18"/>
    </location>
</feature>
<feature type="region of interest" description="Disordered" evidence="1">
    <location>
        <begin position="1"/>
        <end position="21"/>
    </location>
</feature>
<dbReference type="AlphaFoldDB" id="A0A565BZN4"/>
<reference evidence="2" key="1">
    <citation type="submission" date="2019-07" db="EMBL/GenBank/DDBJ databases">
        <authorList>
            <person name="Dittberner H."/>
        </authorList>
    </citation>
    <scope>NUCLEOTIDE SEQUENCE [LARGE SCALE GENOMIC DNA]</scope>
</reference>
<protein>
    <submittedName>
        <fullName evidence="2">Uncharacterized protein</fullName>
    </submittedName>
</protein>
<comment type="caution">
    <text evidence="2">The sequence shown here is derived from an EMBL/GenBank/DDBJ whole genome shotgun (WGS) entry which is preliminary data.</text>
</comment>
<proteinExistence type="predicted"/>